<dbReference type="NCBIfam" id="NF033547">
    <property type="entry name" value="transpos_IS1595"/>
    <property type="match status" value="1"/>
</dbReference>
<dbReference type="InterPro" id="IPR053164">
    <property type="entry name" value="IS1016-like_transposase"/>
</dbReference>
<dbReference type="RefSeq" id="WP_115615503.1">
    <property type="nucleotide sequence ID" value="NZ_UFSW01000001.1"/>
</dbReference>
<sequence>MKITYCKLKKSIQKKLLEFFVAEVTARTAANLLDIQPNTAALFYHKIRLVIGYHLSLEVNEIFEGEIELDESYFGGHRKGKRGRGRGRGAAGKVAVFGLLKRQGKVFTVVVENTKSETLLPVIKRKIKPDSWVYTDTYRSYDALDVSEFHHERINHSELFAVKQNHINGIENFWNQAKRILRKYNGINRKNFPLFLKECEFRFNFGTPKEQLKILRKWCEI</sequence>
<name>A0A380X3Q4_AVIPA</name>
<evidence type="ECO:0000259" key="1">
    <source>
        <dbReference type="SMART" id="SM01126"/>
    </source>
</evidence>
<protein>
    <submittedName>
        <fullName evidence="2">Transposase and inactivated derivatives</fullName>
    </submittedName>
</protein>
<dbReference type="SMART" id="SM01126">
    <property type="entry name" value="DDE_Tnp_IS1595"/>
    <property type="match status" value="1"/>
</dbReference>
<dbReference type="PANTHER" id="PTHR47163:SF2">
    <property type="entry name" value="SI:DKEY-17M8.2"/>
    <property type="match status" value="1"/>
</dbReference>
<dbReference type="AlphaFoldDB" id="A0A380X3Q4"/>
<dbReference type="Proteomes" id="UP000254620">
    <property type="component" value="Unassembled WGS sequence"/>
</dbReference>
<accession>A0A380X3Q4</accession>
<evidence type="ECO:0000313" key="3">
    <source>
        <dbReference type="Proteomes" id="UP000254620"/>
    </source>
</evidence>
<dbReference type="Pfam" id="PF12762">
    <property type="entry name" value="DDE_Tnp_IS1595"/>
    <property type="match status" value="1"/>
</dbReference>
<feature type="domain" description="ISXO2-like transposase" evidence="1">
    <location>
        <begin position="62"/>
        <end position="204"/>
    </location>
</feature>
<proteinExistence type="predicted"/>
<dbReference type="InterPro" id="IPR024445">
    <property type="entry name" value="Tnp_ISXO2-like"/>
</dbReference>
<evidence type="ECO:0000313" key="2">
    <source>
        <dbReference type="EMBL" id="SUU97394.1"/>
    </source>
</evidence>
<reference evidence="2 3" key="1">
    <citation type="submission" date="2018-06" db="EMBL/GenBank/DDBJ databases">
        <authorList>
            <consortium name="Pathogen Informatics"/>
            <person name="Doyle S."/>
        </authorList>
    </citation>
    <scope>NUCLEOTIDE SEQUENCE [LARGE SCALE GENOMIC DNA]</scope>
    <source>
        <strain evidence="2 3">NCTC10926</strain>
    </source>
</reference>
<dbReference type="EMBL" id="UFSW01000001">
    <property type="protein sequence ID" value="SUU97394.1"/>
    <property type="molecule type" value="Genomic_DNA"/>
</dbReference>
<dbReference type="PANTHER" id="PTHR47163">
    <property type="entry name" value="DDE_TNP_IS1595 DOMAIN-CONTAINING PROTEIN"/>
    <property type="match status" value="1"/>
</dbReference>
<organism evidence="2 3">
    <name type="scientific">Avibacterium paragallinarum</name>
    <name type="common">Haemophilus gallinarum</name>
    <dbReference type="NCBI Taxonomy" id="728"/>
    <lineage>
        <taxon>Bacteria</taxon>
        <taxon>Pseudomonadati</taxon>
        <taxon>Pseudomonadota</taxon>
        <taxon>Gammaproteobacteria</taxon>
        <taxon>Pasteurellales</taxon>
        <taxon>Pasteurellaceae</taxon>
        <taxon>Avibacterium</taxon>
    </lineage>
</organism>
<gene>
    <name evidence="2" type="ORF">NCTC10926_00781</name>
</gene>